<evidence type="ECO:0000313" key="2">
    <source>
        <dbReference type="Proteomes" id="UP001162501"/>
    </source>
</evidence>
<accession>A0AC59ZTF0</accession>
<dbReference type="Proteomes" id="UP001162501">
    <property type="component" value="Chromosome 4"/>
</dbReference>
<protein>
    <submittedName>
        <fullName evidence="1">Uncharacterized protein</fullName>
    </submittedName>
</protein>
<dbReference type="EMBL" id="OX596088">
    <property type="protein sequence ID" value="CAN0504898.1"/>
    <property type="molecule type" value="Genomic_DNA"/>
</dbReference>
<evidence type="ECO:0000313" key="1">
    <source>
        <dbReference type="EMBL" id="CAN0504898.1"/>
    </source>
</evidence>
<sequence length="180" mass="18809">MLRGLPGDPGVEASTVSARGESRTTGFSDTLPTAAALAVAFQAGEAPVSQVGQPVSASHHEAERSWFALPLTRLTGDRDTSASPLSFSPEKAELLATSRQLRASLEDSKESKGREAEPGLVSFHPQQLGSDSAQREAGGSSSPTLAVHVDGGKEEVAVCLSFQCPVLHTCPEAPRGCRSW</sequence>
<organism evidence="1 2">
    <name type="scientific">Rangifer tarandus platyrhynchus</name>
    <name type="common">Svalbard reindeer</name>
    <dbReference type="NCBI Taxonomy" id="3082113"/>
    <lineage>
        <taxon>Eukaryota</taxon>
        <taxon>Metazoa</taxon>
        <taxon>Chordata</taxon>
        <taxon>Craniata</taxon>
        <taxon>Vertebrata</taxon>
        <taxon>Euteleostomi</taxon>
        <taxon>Mammalia</taxon>
        <taxon>Eutheria</taxon>
        <taxon>Laurasiatheria</taxon>
        <taxon>Artiodactyla</taxon>
        <taxon>Ruminantia</taxon>
        <taxon>Pecora</taxon>
        <taxon>Cervidae</taxon>
        <taxon>Odocoileinae</taxon>
        <taxon>Rangifer</taxon>
    </lineage>
</organism>
<name>A0AC59ZTF0_RANTA</name>
<gene>
    <name evidence="1" type="ORF">MRATA1EN22A_LOCUS22493</name>
</gene>
<reference evidence="1" key="2">
    <citation type="submission" date="2025-03" db="EMBL/GenBank/DDBJ databases">
        <authorList>
            <consortium name="ELIXIR-Norway"/>
            <consortium name="Elixir Norway"/>
        </authorList>
    </citation>
    <scope>NUCLEOTIDE SEQUENCE</scope>
</reference>
<reference evidence="1" key="1">
    <citation type="submission" date="2023-05" db="EMBL/GenBank/DDBJ databases">
        <authorList>
            <consortium name="ELIXIR-Norway"/>
        </authorList>
    </citation>
    <scope>NUCLEOTIDE SEQUENCE</scope>
</reference>
<proteinExistence type="predicted"/>